<dbReference type="Ensembl" id="ENSSTUT00000119256.1">
    <property type="protein sequence ID" value="ENSSTUP00000111430.1"/>
    <property type="gene ID" value="ENSSTUG00000049320.1"/>
</dbReference>
<dbReference type="Pfam" id="PF24973">
    <property type="entry name" value="EGF_LMN_ATRN"/>
    <property type="match status" value="2"/>
</dbReference>
<dbReference type="Pfam" id="PF00055">
    <property type="entry name" value="Laminin_N"/>
    <property type="match status" value="1"/>
</dbReference>
<evidence type="ECO:0000259" key="19">
    <source>
        <dbReference type="PROSITE" id="PS51117"/>
    </source>
</evidence>
<feature type="domain" description="Laminin EGF-like" evidence="17">
    <location>
        <begin position="701"/>
        <end position="748"/>
    </location>
</feature>
<evidence type="ECO:0000259" key="18">
    <source>
        <dbReference type="PROSITE" id="PS51116"/>
    </source>
</evidence>
<keyword evidence="16" id="KW-0472">Membrane</keyword>
<feature type="domain" description="Laminin EGF-like" evidence="17">
    <location>
        <begin position="749"/>
        <end position="794"/>
    </location>
</feature>
<keyword evidence="16" id="KW-0812">Transmembrane</keyword>
<feature type="domain" description="Laminin EGF-like" evidence="17">
    <location>
        <begin position="795"/>
        <end position="846"/>
    </location>
</feature>
<evidence type="ECO:0000256" key="15">
    <source>
        <dbReference type="SAM" id="MobiDB-lite"/>
    </source>
</evidence>
<feature type="disulfide bond" evidence="13">
    <location>
        <begin position="703"/>
        <end position="720"/>
    </location>
</feature>
<dbReference type="InterPro" id="IPR013015">
    <property type="entry name" value="Laminin_IV_B"/>
</dbReference>
<feature type="disulfide bond" evidence="13">
    <location>
        <begin position="749"/>
        <end position="761"/>
    </location>
</feature>
<dbReference type="FunFam" id="2.10.25.10:FF:000011">
    <property type="entry name" value="Cadherin EGF LAG seven-pass G-type receptor"/>
    <property type="match status" value="1"/>
</dbReference>
<dbReference type="InterPro" id="IPR050440">
    <property type="entry name" value="Laminin/Netrin_ECM"/>
</dbReference>
<evidence type="ECO:0000313" key="21">
    <source>
        <dbReference type="Proteomes" id="UP000472277"/>
    </source>
</evidence>
<feature type="disulfide bond" evidence="13">
    <location>
        <begin position="958"/>
        <end position="970"/>
    </location>
</feature>
<evidence type="ECO:0000256" key="7">
    <source>
        <dbReference type="ARBA" id="ARBA00022869"/>
    </source>
</evidence>
<dbReference type="Gene3D" id="2.170.300.10">
    <property type="entry name" value="Tie2 ligand-binding domain superfamily"/>
    <property type="match status" value="1"/>
</dbReference>
<dbReference type="PROSITE" id="PS51116">
    <property type="entry name" value="LAMININ_IVB"/>
    <property type="match status" value="1"/>
</dbReference>
<dbReference type="FunFam" id="2.10.25.10:FF:000280">
    <property type="entry name" value="Laminin subunit beta 4"/>
    <property type="match status" value="1"/>
</dbReference>
<dbReference type="FunFam" id="2.10.25.10:FF:000090">
    <property type="entry name" value="laminin subunit alpha"/>
    <property type="match status" value="1"/>
</dbReference>
<feature type="disulfide bond" evidence="13">
    <location>
        <begin position="1063"/>
        <end position="1075"/>
    </location>
</feature>
<dbReference type="PANTHER" id="PTHR10574:SF36">
    <property type="entry name" value="LAMININ SUBUNIT BETA-2"/>
    <property type="match status" value="1"/>
</dbReference>
<dbReference type="FunFam" id="2.10.25.10:FF:000065">
    <property type="entry name" value="Laminin subunit beta 1"/>
    <property type="match status" value="1"/>
</dbReference>
<feature type="disulfide bond" evidence="13">
    <location>
        <begin position="1017"/>
        <end position="1034"/>
    </location>
</feature>
<feature type="disulfide bond" evidence="13">
    <location>
        <begin position="1015"/>
        <end position="1027"/>
    </location>
</feature>
<keyword evidence="16" id="KW-1133">Transmembrane helix</keyword>
<dbReference type="PROSITE" id="PS01248">
    <property type="entry name" value="EGF_LAM_1"/>
    <property type="match status" value="4"/>
</dbReference>
<feature type="disulfide bond" evidence="13">
    <location>
        <begin position="987"/>
        <end position="996"/>
    </location>
</feature>
<comment type="subcellular location">
    <subcellularLocation>
        <location evidence="1">Secreted</location>
        <location evidence="1">Extracellular space</location>
        <location evidence="1">Extracellular matrix</location>
        <location evidence="1">Basement membrane</location>
    </subcellularLocation>
</comment>
<feature type="region of interest" description="Disordered" evidence="15">
    <location>
        <begin position="1245"/>
        <end position="1276"/>
    </location>
</feature>
<dbReference type="PANTHER" id="PTHR10574">
    <property type="entry name" value="NETRIN/LAMININ-RELATED"/>
    <property type="match status" value="1"/>
</dbReference>
<feature type="disulfide bond" evidence="13">
    <location>
        <begin position="478"/>
        <end position="487"/>
    </location>
</feature>
<feature type="compositionally biased region" description="Low complexity" evidence="15">
    <location>
        <begin position="1258"/>
        <end position="1270"/>
    </location>
</feature>
<feature type="coiled-coil region" evidence="14">
    <location>
        <begin position="1358"/>
        <end position="1427"/>
    </location>
</feature>
<dbReference type="InterPro" id="IPR002049">
    <property type="entry name" value="LE_dom"/>
</dbReference>
<dbReference type="CDD" id="cd00055">
    <property type="entry name" value="EGF_Lam"/>
    <property type="match status" value="13"/>
</dbReference>
<comment type="caution">
    <text evidence="13">Lacks conserved residue(s) required for the propagation of feature annotation.</text>
</comment>
<keyword evidence="8" id="KW-0130">Cell adhesion</keyword>
<evidence type="ECO:0000256" key="12">
    <source>
        <dbReference type="ARBA" id="ARBA00023292"/>
    </source>
</evidence>
<feature type="domain" description="Laminin EGF-like" evidence="17">
    <location>
        <begin position="455"/>
        <end position="506"/>
    </location>
</feature>
<dbReference type="InterPro" id="IPR056863">
    <property type="entry name" value="LMN_ATRN_NET-like_EGF"/>
</dbReference>
<dbReference type="FunFam" id="2.170.300.10:FF:000004">
    <property type="entry name" value="Laminin subunit beta 1"/>
    <property type="match status" value="1"/>
</dbReference>
<feature type="disulfide bond" evidence="13">
    <location>
        <begin position="1065"/>
        <end position="1082"/>
    </location>
</feature>
<feature type="domain" description="Laminin EGF-like" evidence="17">
    <location>
        <begin position="958"/>
        <end position="1014"/>
    </location>
</feature>
<feature type="domain" description="Laminin EGF-like" evidence="17">
    <location>
        <begin position="1015"/>
        <end position="1062"/>
    </location>
</feature>
<evidence type="ECO:0000256" key="10">
    <source>
        <dbReference type="ARBA" id="ARBA00023157"/>
    </source>
</evidence>
<keyword evidence="5" id="KW-0732">Signal</keyword>
<dbReference type="GO" id="GO:0070831">
    <property type="term" value="P:basement membrane assembly"/>
    <property type="evidence" value="ECO:0007669"/>
    <property type="project" value="TreeGrafter"/>
</dbReference>
<dbReference type="GO" id="GO:0007411">
    <property type="term" value="P:axon guidance"/>
    <property type="evidence" value="ECO:0007669"/>
    <property type="project" value="TreeGrafter"/>
</dbReference>
<evidence type="ECO:0000313" key="20">
    <source>
        <dbReference type="Ensembl" id="ENSSTUP00000111430.1"/>
    </source>
</evidence>
<dbReference type="GO" id="GO:0016477">
    <property type="term" value="P:cell migration"/>
    <property type="evidence" value="ECO:0007669"/>
    <property type="project" value="TreeGrafter"/>
</dbReference>
<dbReference type="PROSITE" id="PS51117">
    <property type="entry name" value="LAMININ_NTER"/>
    <property type="match status" value="1"/>
</dbReference>
<feature type="disulfide bond" evidence="13">
    <location>
        <begin position="1084"/>
        <end position="1093"/>
    </location>
</feature>
<evidence type="ECO:0000256" key="11">
    <source>
        <dbReference type="ARBA" id="ARBA00023180"/>
    </source>
</evidence>
<keyword evidence="6" id="KW-0677">Repeat</keyword>
<feature type="domain" description="Laminin IV type B" evidence="18">
    <location>
        <begin position="513"/>
        <end position="695"/>
    </location>
</feature>
<feature type="domain" description="Laminin EGF-like" evidence="17">
    <location>
        <begin position="847"/>
        <end position="905"/>
    </location>
</feature>
<proteinExistence type="predicted"/>
<evidence type="ECO:0000256" key="5">
    <source>
        <dbReference type="ARBA" id="ARBA00022729"/>
    </source>
</evidence>
<dbReference type="Pfam" id="PF00053">
    <property type="entry name" value="EGF_laminin"/>
    <property type="match status" value="11"/>
</dbReference>
<dbReference type="FunFam" id="2.10.25.10:FF:000101">
    <property type="entry name" value="Laminin subunit beta 1"/>
    <property type="match status" value="1"/>
</dbReference>
<feature type="disulfide bond" evidence="13">
    <location>
        <begin position="770"/>
        <end position="779"/>
    </location>
</feature>
<dbReference type="CDD" id="cd22299">
    <property type="entry name" value="cc_LAMB2_C"/>
    <property type="match status" value="1"/>
</dbReference>
<feature type="domain" description="Laminin EGF-like" evidence="17">
    <location>
        <begin position="332"/>
        <end position="394"/>
    </location>
</feature>
<keyword evidence="4" id="KW-0597">Phosphoprotein</keyword>
<feature type="disulfide bond" evidence="13">
    <location>
        <begin position="814"/>
        <end position="823"/>
    </location>
</feature>
<dbReference type="Pfam" id="PF21199">
    <property type="entry name" value="LAMININ_IV_B"/>
    <property type="match status" value="2"/>
</dbReference>
<feature type="disulfide bond" evidence="13">
    <location>
        <begin position="722"/>
        <end position="731"/>
    </location>
</feature>
<dbReference type="Gene3D" id="2.10.25.10">
    <property type="entry name" value="Laminin"/>
    <property type="match status" value="10"/>
</dbReference>
<keyword evidence="11" id="KW-0325">Glycoprotein</keyword>
<evidence type="ECO:0000256" key="3">
    <source>
        <dbReference type="ARBA" id="ARBA00022530"/>
    </source>
</evidence>
<keyword evidence="9 14" id="KW-0175">Coiled coil</keyword>
<protein>
    <submittedName>
        <fullName evidence="20">Laminin, beta 2 (laminin S)</fullName>
    </submittedName>
</protein>
<feature type="domain" description="Laminin EGF-like" evidence="17">
    <location>
        <begin position="395"/>
        <end position="454"/>
    </location>
</feature>
<evidence type="ECO:0000256" key="13">
    <source>
        <dbReference type="PROSITE-ProRule" id="PRU00460"/>
    </source>
</evidence>
<dbReference type="PROSITE" id="PS00022">
    <property type="entry name" value="EGF_1"/>
    <property type="match status" value="1"/>
</dbReference>
<feature type="coiled-coil region" evidence="14">
    <location>
        <begin position="1522"/>
        <end position="1598"/>
    </location>
</feature>
<dbReference type="GO" id="GO:0034446">
    <property type="term" value="P:substrate adhesion-dependent cell spreading"/>
    <property type="evidence" value="ECO:0007669"/>
    <property type="project" value="TreeGrafter"/>
</dbReference>
<keyword evidence="12 13" id="KW-0424">Laminin EGF-like domain</keyword>
<accession>A0A674ETY2</accession>
<evidence type="ECO:0000259" key="17">
    <source>
        <dbReference type="PROSITE" id="PS50027"/>
    </source>
</evidence>
<evidence type="ECO:0000256" key="8">
    <source>
        <dbReference type="ARBA" id="ARBA00022889"/>
    </source>
</evidence>
<dbReference type="PRINTS" id="PR00011">
    <property type="entry name" value="EGFLAMININ"/>
</dbReference>
<keyword evidence="21" id="KW-1185">Reference proteome</keyword>
<dbReference type="SMART" id="SM00136">
    <property type="entry name" value="LamNT"/>
    <property type="match status" value="1"/>
</dbReference>
<feature type="disulfide bond" evidence="13">
    <location>
        <begin position="751"/>
        <end position="768"/>
    </location>
</feature>
<feature type="domain" description="Laminin EGF-like" evidence="17">
    <location>
        <begin position="269"/>
        <end position="331"/>
    </location>
</feature>
<evidence type="ECO:0000256" key="14">
    <source>
        <dbReference type="SAM" id="Coils"/>
    </source>
</evidence>
<feature type="disulfide bond" evidence="13">
    <location>
        <begin position="701"/>
        <end position="713"/>
    </location>
</feature>
<dbReference type="SUPFAM" id="SSF57196">
    <property type="entry name" value="EGF/Laminin"/>
    <property type="match status" value="12"/>
</dbReference>
<dbReference type="SMART" id="SM00181">
    <property type="entry name" value="EGF"/>
    <property type="match status" value="8"/>
</dbReference>
<feature type="domain" description="Laminin N-terminal" evidence="19">
    <location>
        <begin position="29"/>
        <end position="268"/>
    </location>
</feature>
<dbReference type="FunFam" id="2.10.25.10:FF:000135">
    <property type="entry name" value="Laminin subunit beta 4"/>
    <property type="match status" value="2"/>
</dbReference>
<keyword evidence="7" id="KW-0084">Basement membrane</keyword>
<dbReference type="FunFam" id="2.10.25.10:FF:000130">
    <property type="entry name" value="Laminin subunit beta 1"/>
    <property type="match status" value="1"/>
</dbReference>
<dbReference type="PROSITE" id="PS50027">
    <property type="entry name" value="EGF_LAM_2"/>
    <property type="match status" value="11"/>
</dbReference>
<keyword evidence="10 13" id="KW-1015">Disulfide bond</keyword>
<dbReference type="GO" id="GO:0043256">
    <property type="term" value="C:laminin complex"/>
    <property type="evidence" value="ECO:0007669"/>
    <property type="project" value="TreeGrafter"/>
</dbReference>
<dbReference type="SMART" id="SM00180">
    <property type="entry name" value="EGF_Lam"/>
    <property type="match status" value="13"/>
</dbReference>
<organism evidence="20 21">
    <name type="scientific">Salmo trutta</name>
    <name type="common">Brown trout</name>
    <dbReference type="NCBI Taxonomy" id="8032"/>
    <lineage>
        <taxon>Eukaryota</taxon>
        <taxon>Metazoa</taxon>
        <taxon>Chordata</taxon>
        <taxon>Craniata</taxon>
        <taxon>Vertebrata</taxon>
        <taxon>Euteleostomi</taxon>
        <taxon>Actinopterygii</taxon>
        <taxon>Neopterygii</taxon>
        <taxon>Teleostei</taxon>
        <taxon>Protacanthopterygii</taxon>
        <taxon>Salmoniformes</taxon>
        <taxon>Salmonidae</taxon>
        <taxon>Salmoninae</taxon>
        <taxon>Salmo</taxon>
    </lineage>
</organism>
<feature type="disulfide bond" evidence="13">
    <location>
        <begin position="876"/>
        <end position="885"/>
    </location>
</feature>
<feature type="coiled-coil region" evidence="14">
    <location>
        <begin position="1182"/>
        <end position="1223"/>
    </location>
</feature>
<evidence type="ECO:0000256" key="2">
    <source>
        <dbReference type="ARBA" id="ARBA00022525"/>
    </source>
</evidence>
<evidence type="ECO:0000256" key="16">
    <source>
        <dbReference type="SAM" id="Phobius"/>
    </source>
</evidence>
<dbReference type="GeneTree" id="ENSGT00940000156060"/>
<name>A0A674ETY2_SALTR</name>
<feature type="transmembrane region" description="Helical" evidence="16">
    <location>
        <begin position="1473"/>
        <end position="1500"/>
    </location>
</feature>
<keyword evidence="2" id="KW-0964">Secreted</keyword>
<dbReference type="FunFam" id="2.10.25.10:FF:000145">
    <property type="entry name" value="Laminin subunit beta 1"/>
    <property type="match status" value="1"/>
</dbReference>
<feature type="disulfide bond" evidence="13">
    <location>
        <begin position="490"/>
        <end position="504"/>
    </location>
</feature>
<dbReference type="Proteomes" id="UP000472277">
    <property type="component" value="Chromosome 28"/>
</dbReference>
<evidence type="ECO:0000256" key="9">
    <source>
        <dbReference type="ARBA" id="ARBA00023054"/>
    </source>
</evidence>
<feature type="disulfide bond" evidence="13">
    <location>
        <begin position="425"/>
        <end position="434"/>
    </location>
</feature>
<evidence type="ECO:0000256" key="1">
    <source>
        <dbReference type="ARBA" id="ARBA00004302"/>
    </source>
</evidence>
<dbReference type="GO" id="GO:0009887">
    <property type="term" value="P:animal organ morphogenesis"/>
    <property type="evidence" value="ECO:0007669"/>
    <property type="project" value="TreeGrafter"/>
</dbReference>
<feature type="domain" description="Laminin EGF-like" evidence="17">
    <location>
        <begin position="1063"/>
        <end position="1109"/>
    </location>
</feature>
<dbReference type="InterPro" id="IPR008211">
    <property type="entry name" value="Laminin_N"/>
</dbReference>
<sequence>MSGQPFWTTGERALAYATAREPDHAHGCTHGSCYPATGDLLVGREKSLKASSTCGSRKKDPYCIVSHLQDEKKCFQCDSRRPYDPVYNTISHRIENVITTFKPHRKKSWWQSENGKPDVFIQLDLEAEFHFTHLIMIFKTFRPAAMVIERSADFGRNWQVYRYFAYDCASIFPGVSKGPLRKVDDVICESRYSDIEPSTEGEAIYRVLDPAIHIEDPYSPNIQNQLKITNLRVNFTKLHTLGDNLLDSRVEIKEKYYYAMYELVVRGNCFCYGHASECAPIDGIKDEEGMVHGRCVCKHNTKGLNCELCDDFHSDMPWRPAEGRNTNACKKCNCNGHSSQCHFDMAVYLATGNAGGGVCDHCLHNTMGRNCEMCKPFYYKDLSRDIRDPGVCTACDCDPDGSLNGGICDGHDEPSLGMIAGQCRCKDHVEGHRCDKCKSGFFGLIQMTLILCGSCQCDPRGTVSESPKCDPESGDCFCKRLVTGRSCDQCLPEHWALSHDLNGCRDCDCDVGGATDNHCSMENGQCRCRSHMMGRQYWGGPLFPGRPATWTGTGFAKVPEGSSLEFSINNIPYSMEYDLLIRYEPQYFPVCGVCVCCRFVVLPTPVCMERGVSYTLRFEFSRYLDGNSILILGTTISLIPRYSSLEMFIGGDPASIARKQSFERYRCHEVAKSVTRSQISNVCAKLITSMSAIINHGALPCQCDPQGSVSSVCDTHGGQCRCRPNVIGLRCDQCAPGTYGFGPAGCKACECNLEGAVTRSCDQLTGQCPCRPGAFGQRCDGCQAGHWGFPNCKRCLCNGHAEECHQRTGACLNCRDNTGGDKCDRCANGYYGNPVLGTGMGNQCRPCPCPDGPNSGRHFAASCYQDNRNRQVVCNCNQGYTGSRCEQCAPGYYGNPSQPGGRCQPCRCSNNIDMSDLDACDRRTGECKKCLYNTEGPDCGVCKSGYYGDASRRNCRKCTCSFLGTEHTQCTARDECVCQRATGQCQCLPNTIGLTCDHCKPNYWNLASGQGCEACGCDPNNAVNSACNEFTGKCQCRDGFGGKTCTDCQEHYWGDPRIQCRVCDCDPRGIETSQCDQKSGHCVCQQGVSGVRCDQCARGFSGQFPNCQPCHQCFGDWDRVVQDLAVRTKTLSERAQEIQTTGLTGAYEKAFRDLEKKLAQAQGIVNTRNTTAEAVSETTDTLNRLEGDLTSVQNSNVEASNELSALEREAKQLNLTSDQLHLLNMFLSLFGTLFPPGAYDSIRSSYNKSRDAERRANQSTTTTPSTVSQSADTRRKTERLISAKKDDFNRKNAANKRALGDLNAKAQTLDMKKINEKVCGTPGDAPCAESLCGGAGCRDDEGNRHCGGLNCNGAVAMADNALERSKHAEKELNKAMGEVEELFHKVADAKTKAEEAKSKAQAALDKATNTKNKVERSNNDLRDLIKQIRDFLMRELAKVKENSDVRGKVTWQQLELRRQPLWHGTKPMRPSRCVCVCACVCVVCLCIFVTVIPCLLLILWSSFSQILDGELMDKYHTVQELVDTKAKTVQEAKKKAERLRDEAKELLKDAQNKLQRLAELERDYEENQKTLEGKAQQLDGLEDKMKAILNNINKQIQIYNTCQ</sequence>
<reference evidence="20" key="2">
    <citation type="submission" date="2025-09" db="UniProtKB">
        <authorList>
            <consortium name="Ensembl"/>
        </authorList>
    </citation>
    <scope>IDENTIFICATION</scope>
</reference>
<dbReference type="Gene3D" id="2.60.120.260">
    <property type="entry name" value="Galactose-binding domain-like"/>
    <property type="match status" value="1"/>
</dbReference>
<feature type="disulfide bond" evidence="13">
    <location>
        <begin position="362"/>
        <end position="371"/>
    </location>
</feature>
<feature type="disulfide bond" evidence="13">
    <location>
        <begin position="1036"/>
        <end position="1045"/>
    </location>
</feature>
<keyword evidence="3" id="KW-0272">Extracellular matrix</keyword>
<dbReference type="FunFam" id="2.170.300.10:FF:000001">
    <property type="entry name" value="Laminin subunit beta-1"/>
    <property type="match status" value="1"/>
</dbReference>
<evidence type="ECO:0000256" key="4">
    <source>
        <dbReference type="ARBA" id="ARBA00022553"/>
    </source>
</evidence>
<dbReference type="GO" id="GO:0009888">
    <property type="term" value="P:tissue development"/>
    <property type="evidence" value="ECO:0007669"/>
    <property type="project" value="TreeGrafter"/>
</dbReference>
<reference evidence="20" key="1">
    <citation type="submission" date="2025-08" db="UniProtKB">
        <authorList>
            <consortium name="Ensembl"/>
        </authorList>
    </citation>
    <scope>IDENTIFICATION</scope>
</reference>
<feature type="disulfide bond" evidence="13">
    <location>
        <begin position="297"/>
        <end position="306"/>
    </location>
</feature>
<gene>
    <name evidence="20" type="primary">LAMB2</name>
    <name evidence="20" type="synonym">LOC115165976</name>
</gene>
<dbReference type="FunFam" id="2.10.25.10:FF:000138">
    <property type="entry name" value="Laminin subunit beta 1"/>
    <property type="match status" value="1"/>
</dbReference>
<dbReference type="FunFam" id="2.60.120.260:FF:000010">
    <property type="entry name" value="Laminin subunit beta 1"/>
    <property type="match status" value="1"/>
</dbReference>
<evidence type="ECO:0000256" key="6">
    <source>
        <dbReference type="ARBA" id="ARBA00022737"/>
    </source>
</evidence>
<dbReference type="InterPro" id="IPR000742">
    <property type="entry name" value="EGF"/>
</dbReference>